<dbReference type="Proteomes" id="UP000282529">
    <property type="component" value="Unassembled WGS sequence"/>
</dbReference>
<feature type="domain" description="NfeD1b N-terminal" evidence="9">
    <location>
        <begin position="41"/>
        <end position="230"/>
    </location>
</feature>
<dbReference type="SUPFAM" id="SSF52096">
    <property type="entry name" value="ClpP/crotonase"/>
    <property type="match status" value="1"/>
</dbReference>
<dbReference type="InterPro" id="IPR012340">
    <property type="entry name" value="NA-bd_OB-fold"/>
</dbReference>
<keyword evidence="6" id="KW-0732">Signal</keyword>
<organism evidence="10 11">
    <name type="scientific">Paenibacillus rhizophilus</name>
    <dbReference type="NCBI Taxonomy" id="1850366"/>
    <lineage>
        <taxon>Bacteria</taxon>
        <taxon>Bacillati</taxon>
        <taxon>Bacillota</taxon>
        <taxon>Bacilli</taxon>
        <taxon>Bacillales</taxon>
        <taxon>Paenibacillaceae</taxon>
        <taxon>Paenibacillus</taxon>
    </lineage>
</organism>
<protein>
    <submittedName>
        <fullName evidence="10">Nodulation protein NfeD</fullName>
    </submittedName>
</protein>
<evidence type="ECO:0000256" key="5">
    <source>
        <dbReference type="SAM" id="Phobius"/>
    </source>
</evidence>
<dbReference type="CDD" id="cd07021">
    <property type="entry name" value="Clp_protease_NfeD_like"/>
    <property type="match status" value="1"/>
</dbReference>
<keyword evidence="2 5" id="KW-0812">Transmembrane</keyword>
<evidence type="ECO:0000259" key="8">
    <source>
        <dbReference type="Pfam" id="PF24961"/>
    </source>
</evidence>
<evidence type="ECO:0000259" key="9">
    <source>
        <dbReference type="Pfam" id="PF25145"/>
    </source>
</evidence>
<gene>
    <name evidence="10" type="ORF">EH198_11755</name>
</gene>
<evidence type="ECO:0000256" key="4">
    <source>
        <dbReference type="ARBA" id="ARBA00023136"/>
    </source>
</evidence>
<feature type="transmembrane region" description="Helical" evidence="5">
    <location>
        <begin position="319"/>
        <end position="338"/>
    </location>
</feature>
<name>A0A3N9P807_9BACL</name>
<keyword evidence="4 5" id="KW-0472">Membrane</keyword>
<dbReference type="GO" id="GO:0005886">
    <property type="term" value="C:plasma membrane"/>
    <property type="evidence" value="ECO:0007669"/>
    <property type="project" value="TreeGrafter"/>
</dbReference>
<dbReference type="InterPro" id="IPR002810">
    <property type="entry name" value="NfeD-like_C"/>
</dbReference>
<dbReference type="InterPro" id="IPR056738">
    <property type="entry name" value="NfeD1b_N"/>
</dbReference>
<dbReference type="AlphaFoldDB" id="A0A3N9P807"/>
<dbReference type="InterPro" id="IPR029045">
    <property type="entry name" value="ClpP/crotonase-like_dom_sf"/>
</dbReference>
<keyword evidence="3 5" id="KW-1133">Transmembrane helix</keyword>
<feature type="transmembrane region" description="Helical" evidence="5">
    <location>
        <begin position="244"/>
        <end position="264"/>
    </location>
</feature>
<dbReference type="Pfam" id="PF25145">
    <property type="entry name" value="NfeD1b_N"/>
    <property type="match status" value="1"/>
</dbReference>
<dbReference type="RefSeq" id="WP_124695821.1">
    <property type="nucleotide sequence ID" value="NZ_JBHUFE010000007.1"/>
</dbReference>
<evidence type="ECO:0000256" key="1">
    <source>
        <dbReference type="ARBA" id="ARBA00004141"/>
    </source>
</evidence>
<feature type="domain" description="NfeD integral membrane" evidence="8">
    <location>
        <begin position="250"/>
        <end position="363"/>
    </location>
</feature>
<dbReference type="Pfam" id="PF24961">
    <property type="entry name" value="NfeD_membrane"/>
    <property type="match status" value="1"/>
</dbReference>
<dbReference type="InterPro" id="IPR056739">
    <property type="entry name" value="NfeD_membrane"/>
</dbReference>
<dbReference type="Gene3D" id="2.40.50.140">
    <property type="entry name" value="Nucleic acid-binding proteins"/>
    <property type="match status" value="1"/>
</dbReference>
<accession>A0A3N9P807</accession>
<dbReference type="Pfam" id="PF01957">
    <property type="entry name" value="NfeD"/>
    <property type="match status" value="1"/>
</dbReference>
<comment type="subcellular location">
    <subcellularLocation>
        <location evidence="1">Membrane</location>
        <topology evidence="1">Multi-pass membrane protein</topology>
    </subcellularLocation>
</comment>
<dbReference type="Gene3D" id="3.90.226.10">
    <property type="entry name" value="2-enoyl-CoA Hydratase, Chain A, domain 1"/>
    <property type="match status" value="1"/>
</dbReference>
<evidence type="ECO:0000256" key="3">
    <source>
        <dbReference type="ARBA" id="ARBA00022989"/>
    </source>
</evidence>
<feature type="chain" id="PRO_5018080549" evidence="6">
    <location>
        <begin position="24"/>
        <end position="452"/>
    </location>
</feature>
<dbReference type="PANTHER" id="PTHR33507:SF3">
    <property type="entry name" value="INNER MEMBRANE PROTEIN YBBJ"/>
    <property type="match status" value="1"/>
</dbReference>
<feature type="domain" description="NfeD-like C-terminal" evidence="7">
    <location>
        <begin position="395"/>
        <end position="448"/>
    </location>
</feature>
<evidence type="ECO:0000313" key="11">
    <source>
        <dbReference type="Proteomes" id="UP000282529"/>
    </source>
</evidence>
<comment type="caution">
    <text evidence="10">The sequence shown here is derived from an EMBL/GenBank/DDBJ whole genome shotgun (WGS) entry which is preliminary data.</text>
</comment>
<evidence type="ECO:0000256" key="6">
    <source>
        <dbReference type="SAM" id="SignalP"/>
    </source>
</evidence>
<reference evidence="10 11" key="1">
    <citation type="submission" date="2018-11" db="EMBL/GenBank/DDBJ databases">
        <title>Genome sequence of strain 7197.</title>
        <authorList>
            <person name="Gao J."/>
            <person name="Sun J."/>
        </authorList>
    </citation>
    <scope>NUCLEOTIDE SEQUENCE [LARGE SCALE GENOMIC DNA]</scope>
    <source>
        <strain evidence="10 11">7197</strain>
    </source>
</reference>
<dbReference type="PANTHER" id="PTHR33507">
    <property type="entry name" value="INNER MEMBRANE PROTEIN YBBJ"/>
    <property type="match status" value="1"/>
</dbReference>
<evidence type="ECO:0000259" key="7">
    <source>
        <dbReference type="Pfam" id="PF01957"/>
    </source>
</evidence>
<proteinExistence type="predicted"/>
<keyword evidence="11" id="KW-1185">Reference proteome</keyword>
<dbReference type="EMBL" id="RQPI01000005">
    <property type="protein sequence ID" value="RQW11775.1"/>
    <property type="molecule type" value="Genomic_DNA"/>
</dbReference>
<dbReference type="OrthoDB" id="9806253at2"/>
<evidence type="ECO:0000256" key="2">
    <source>
        <dbReference type="ARBA" id="ARBA00022692"/>
    </source>
</evidence>
<feature type="signal peptide" evidence="6">
    <location>
        <begin position="1"/>
        <end position="23"/>
    </location>
</feature>
<sequence length="452" mass="47561">MMLAVCALFLLLLVPFGALTVQASGSPGSPDAGSGLKKGPVFILPVDQEIERGLESFLKRGFEEAEKYGASLIVLEIDTPGGRVDSAEQIGIMVRESKIPTLAFIKGDAASAGSYIALNAKKIVMKPGSMIGSASLVDMSGKRVDDAKLVSFWKSKMAGAAALNGRDPDIAAGMTDINLVVDKPELGVHKSKGEIIALTSEQALKAGYADATGDSPEEAVAWMGYSTDDIFRVQHTGAEKLSQFLTHPAVMTILLFIGIAGVVIELLVPGFGVPGILGTLAFVLYFFGNYVAGFAGAETWLLFIIGLVLMVLELFVPSFGILGILGSVSLIAGVVRAAHSFTHALFSLGIAFGAAVVVIICVLIAFKERGIWNRFILSDSLGKEQGFIPVPEKPELVGRSGISITPLRPSGTALIADERLDVVTEGGFISVNTPVTVVKVEGGRIVVKEARE</sequence>
<feature type="transmembrane region" description="Helical" evidence="5">
    <location>
        <begin position="271"/>
        <end position="288"/>
    </location>
</feature>
<feature type="transmembrane region" description="Helical" evidence="5">
    <location>
        <begin position="344"/>
        <end position="366"/>
    </location>
</feature>
<dbReference type="InterPro" id="IPR052165">
    <property type="entry name" value="Membrane_assoc_protease"/>
</dbReference>
<evidence type="ECO:0000313" key="10">
    <source>
        <dbReference type="EMBL" id="RQW11775.1"/>
    </source>
</evidence>